<organism evidence="3 4">
    <name type="scientific">Desulforamulus aeronauticus DSM 10349</name>
    <dbReference type="NCBI Taxonomy" id="1121421"/>
    <lineage>
        <taxon>Bacteria</taxon>
        <taxon>Bacillati</taxon>
        <taxon>Bacillota</taxon>
        <taxon>Clostridia</taxon>
        <taxon>Eubacteriales</taxon>
        <taxon>Peptococcaceae</taxon>
        <taxon>Desulforamulus</taxon>
    </lineage>
</organism>
<protein>
    <submittedName>
        <fullName evidence="3">Helix-turn-helix domain of resolvase</fullName>
    </submittedName>
</protein>
<dbReference type="Gene3D" id="1.10.10.60">
    <property type="entry name" value="Homeodomain-like"/>
    <property type="match status" value="1"/>
</dbReference>
<dbReference type="InterPro" id="IPR002560">
    <property type="entry name" value="Transposase_DDE"/>
</dbReference>
<dbReference type="Pfam" id="PF02796">
    <property type="entry name" value="HTH_7"/>
    <property type="match status" value="1"/>
</dbReference>
<dbReference type="InterPro" id="IPR047951">
    <property type="entry name" value="Transpos_ISL3"/>
</dbReference>
<dbReference type="GO" id="GO:0000150">
    <property type="term" value="F:DNA strand exchange activity"/>
    <property type="evidence" value="ECO:0007669"/>
    <property type="project" value="InterPro"/>
</dbReference>
<evidence type="ECO:0000313" key="3">
    <source>
        <dbReference type="EMBL" id="SHK96797.1"/>
    </source>
</evidence>
<dbReference type="Proteomes" id="UP000183997">
    <property type="component" value="Unassembled WGS sequence"/>
</dbReference>
<dbReference type="EMBL" id="FRAR01000034">
    <property type="protein sequence ID" value="SHK96797.1"/>
    <property type="molecule type" value="Genomic_DNA"/>
</dbReference>
<dbReference type="InterPro" id="IPR006120">
    <property type="entry name" value="Resolvase_HTH_dom"/>
</dbReference>
<accession>A0A1M6WSS1</accession>
<dbReference type="GO" id="GO:0003677">
    <property type="term" value="F:DNA binding"/>
    <property type="evidence" value="ECO:0007669"/>
    <property type="project" value="InterPro"/>
</dbReference>
<keyword evidence="4" id="KW-1185">Reference proteome</keyword>
<dbReference type="Pfam" id="PF01610">
    <property type="entry name" value="DDE_Tnp_ISL3"/>
    <property type="match status" value="1"/>
</dbReference>
<dbReference type="PANTHER" id="PTHR33498">
    <property type="entry name" value="TRANSPOSASE FOR INSERTION SEQUENCE ELEMENT IS1557"/>
    <property type="match status" value="1"/>
</dbReference>
<gene>
    <name evidence="3" type="ORF">SAMN02745123_03754</name>
</gene>
<dbReference type="RefSeq" id="WP_084082509.1">
    <property type="nucleotide sequence ID" value="NZ_FRAR01000034.1"/>
</dbReference>
<dbReference type="OrthoDB" id="287363at2"/>
<evidence type="ECO:0000259" key="2">
    <source>
        <dbReference type="Pfam" id="PF02796"/>
    </source>
</evidence>
<dbReference type="PANTHER" id="PTHR33498:SF1">
    <property type="entry name" value="TRANSPOSASE FOR INSERTION SEQUENCE ELEMENT IS1557"/>
    <property type="match status" value="1"/>
</dbReference>
<dbReference type="AlphaFoldDB" id="A0A1M6WSS1"/>
<name>A0A1M6WSS1_9FIRM</name>
<evidence type="ECO:0000313" key="4">
    <source>
        <dbReference type="Proteomes" id="UP000183997"/>
    </source>
</evidence>
<feature type="domain" description="Resolvase HTH" evidence="2">
    <location>
        <begin position="55"/>
        <end position="89"/>
    </location>
</feature>
<dbReference type="STRING" id="1121421.SAMN02745123_03754"/>
<sequence>MIAEGFSKAHLCKQLNMDIRTLDKLMGMSEEERNRYVKSSMERSHEQKVLKKQKLINSVKAMHAEKLSIRSISKELQLSRQTVTRYLNESITAIHGSYCVKKKSILDPYLDEINRLIDQGVTSTAIEAKIRQEGYKGSSSTLRNYAAGLKRLIQNTYNASNITPENTELVERKLLIKLLFKRLEKIKGLDNECLERVNGQYPRYKELIDIVNEFRKMLVDKNIGKIEQWILKASVLNIREINSFINGISRDITAVKNAIKYEYNNGLAEGSVNKLKVVKRIMYGRNSFEMLRMKLLRLEKSRNFN</sequence>
<feature type="domain" description="Transposase IS204/IS1001/IS1096/IS1165 DDE" evidence="1">
    <location>
        <begin position="176"/>
        <end position="294"/>
    </location>
</feature>
<proteinExistence type="predicted"/>
<evidence type="ECO:0000259" key="1">
    <source>
        <dbReference type="Pfam" id="PF01610"/>
    </source>
</evidence>
<reference evidence="4" key="1">
    <citation type="submission" date="2016-11" db="EMBL/GenBank/DDBJ databases">
        <authorList>
            <person name="Varghese N."/>
            <person name="Submissions S."/>
        </authorList>
    </citation>
    <scope>NUCLEOTIDE SEQUENCE [LARGE SCALE GENOMIC DNA]</scope>
    <source>
        <strain evidence="4">DSM 10349</strain>
    </source>
</reference>